<dbReference type="RefSeq" id="XP_013950253.1">
    <property type="nucleotide sequence ID" value="XM_014094778.1"/>
</dbReference>
<name>G9NB43_HYPVG</name>
<feature type="region of interest" description="Disordered" evidence="1">
    <location>
        <begin position="113"/>
        <end position="141"/>
    </location>
</feature>
<dbReference type="Proteomes" id="UP000007115">
    <property type="component" value="Unassembled WGS sequence"/>
</dbReference>
<evidence type="ECO:0000256" key="1">
    <source>
        <dbReference type="SAM" id="MobiDB-lite"/>
    </source>
</evidence>
<proteinExistence type="predicted"/>
<evidence type="ECO:0000313" key="2">
    <source>
        <dbReference type="EMBL" id="EHK16051.1"/>
    </source>
</evidence>
<feature type="region of interest" description="Disordered" evidence="1">
    <location>
        <begin position="1"/>
        <end position="41"/>
    </location>
</feature>
<organism evidence="2 3">
    <name type="scientific">Hypocrea virens (strain Gv29-8 / FGSC 10586)</name>
    <name type="common">Gliocladium virens</name>
    <name type="synonym">Trichoderma virens</name>
    <dbReference type="NCBI Taxonomy" id="413071"/>
    <lineage>
        <taxon>Eukaryota</taxon>
        <taxon>Fungi</taxon>
        <taxon>Dikarya</taxon>
        <taxon>Ascomycota</taxon>
        <taxon>Pezizomycotina</taxon>
        <taxon>Sordariomycetes</taxon>
        <taxon>Hypocreomycetidae</taxon>
        <taxon>Hypocreales</taxon>
        <taxon>Hypocreaceae</taxon>
        <taxon>Trichoderma</taxon>
    </lineage>
</organism>
<comment type="caution">
    <text evidence="2">The sequence shown here is derived from an EMBL/GenBank/DDBJ whole genome shotgun (WGS) entry which is preliminary data.</text>
</comment>
<feature type="compositionally biased region" description="Low complexity" evidence="1">
    <location>
        <begin position="113"/>
        <end position="129"/>
    </location>
</feature>
<accession>G9NB43</accession>
<gene>
    <name evidence="2" type="ORF">TRIVIDRAFT_206710</name>
</gene>
<sequence length="224" mass="24405">MAQDDGALEESKAGNVWEGGQGPCRNAQVLQGTGLGESTSTTWGDVLVQRIPRQDQAMPPPDRIQHSRRRIEEKLKGFAGLDKAWQACACAVTRIASRSNDVDSKFDFDNGPPTATAVSASTAPATASSQGRHRRLGYGSPPAQAALRLRKKREKRRGQLAMAGNGRLKRGISCRCQTWKLNRASLKAKPGNLARTMEFGADRLVRWMTIVFNFGTNGEAFAVH</sequence>
<evidence type="ECO:0000313" key="3">
    <source>
        <dbReference type="Proteomes" id="UP000007115"/>
    </source>
</evidence>
<reference evidence="2 3" key="1">
    <citation type="journal article" date="2011" name="Genome Biol.">
        <title>Comparative genome sequence analysis underscores mycoparasitism as the ancestral life style of Trichoderma.</title>
        <authorList>
            <person name="Kubicek C.P."/>
            <person name="Herrera-Estrella A."/>
            <person name="Seidl-Seiboth V."/>
            <person name="Martinez D.A."/>
            <person name="Druzhinina I.S."/>
            <person name="Thon M."/>
            <person name="Zeilinger S."/>
            <person name="Casas-Flores S."/>
            <person name="Horwitz B.A."/>
            <person name="Mukherjee P.K."/>
            <person name="Mukherjee M."/>
            <person name="Kredics L."/>
            <person name="Alcaraz L.D."/>
            <person name="Aerts A."/>
            <person name="Antal Z."/>
            <person name="Atanasova L."/>
            <person name="Cervantes-Badillo M.G."/>
            <person name="Challacombe J."/>
            <person name="Chertkov O."/>
            <person name="McCluskey K."/>
            <person name="Coulpier F."/>
            <person name="Deshpande N."/>
            <person name="von Doehren H."/>
            <person name="Ebbole D.J."/>
            <person name="Esquivel-Naranjo E.U."/>
            <person name="Fekete E."/>
            <person name="Flipphi M."/>
            <person name="Glaser F."/>
            <person name="Gomez-Rodriguez E.Y."/>
            <person name="Gruber S."/>
            <person name="Han C."/>
            <person name="Henrissat B."/>
            <person name="Hermosa R."/>
            <person name="Hernandez-Onate M."/>
            <person name="Karaffa L."/>
            <person name="Kosti I."/>
            <person name="Le Crom S."/>
            <person name="Lindquist E."/>
            <person name="Lucas S."/>
            <person name="Luebeck M."/>
            <person name="Luebeck P.S."/>
            <person name="Margeot A."/>
            <person name="Metz B."/>
            <person name="Misra M."/>
            <person name="Nevalainen H."/>
            <person name="Omann M."/>
            <person name="Packer N."/>
            <person name="Perrone G."/>
            <person name="Uresti-Rivera E.E."/>
            <person name="Salamov A."/>
            <person name="Schmoll M."/>
            <person name="Seiboth B."/>
            <person name="Shapiro H."/>
            <person name="Sukno S."/>
            <person name="Tamayo-Ramos J.A."/>
            <person name="Tisch D."/>
            <person name="Wiest A."/>
            <person name="Wilkinson H.H."/>
            <person name="Zhang M."/>
            <person name="Coutinho P.M."/>
            <person name="Kenerley C.M."/>
            <person name="Monte E."/>
            <person name="Baker S.E."/>
            <person name="Grigoriev I.V."/>
        </authorList>
    </citation>
    <scope>NUCLEOTIDE SEQUENCE [LARGE SCALE GENOMIC DNA]</scope>
    <source>
        <strain evidence="3">Gv29-8 / FGSC 10586</strain>
    </source>
</reference>
<dbReference type="EMBL" id="ABDF02000091">
    <property type="protein sequence ID" value="EHK16051.1"/>
    <property type="molecule type" value="Genomic_DNA"/>
</dbReference>
<dbReference type="GeneID" id="25790384"/>
<dbReference type="AlphaFoldDB" id="G9NB43"/>
<keyword evidence="3" id="KW-1185">Reference proteome</keyword>
<dbReference type="VEuPathDB" id="FungiDB:TRIVIDRAFT_206710"/>
<feature type="compositionally biased region" description="Polar residues" evidence="1">
    <location>
        <begin position="28"/>
        <end position="41"/>
    </location>
</feature>
<dbReference type="HOGENOM" id="CLU_1235177_0_0_1"/>
<protein>
    <submittedName>
        <fullName evidence="2">Uncharacterized protein</fullName>
    </submittedName>
</protein>
<dbReference type="InParanoid" id="G9NB43"/>